<dbReference type="InterPro" id="IPR036236">
    <property type="entry name" value="Znf_C2H2_sf"/>
</dbReference>
<protein>
    <recommendedName>
        <fullName evidence="10">C2H2-type domain-containing protein</fullName>
    </recommendedName>
</protein>
<dbReference type="PANTHER" id="PTHR40626:SF13">
    <property type="entry name" value="RESPIRATION FACTOR 2-RELATED"/>
    <property type="match status" value="1"/>
</dbReference>
<dbReference type="InterPro" id="IPR051059">
    <property type="entry name" value="VerF-like"/>
</dbReference>
<feature type="compositionally biased region" description="Low complexity" evidence="8">
    <location>
        <begin position="354"/>
        <end position="372"/>
    </location>
</feature>
<dbReference type="GO" id="GO:0005634">
    <property type="term" value="C:nucleus"/>
    <property type="evidence" value="ECO:0007669"/>
    <property type="project" value="UniProtKB-SubCell"/>
</dbReference>
<dbReference type="Gene3D" id="3.30.160.60">
    <property type="entry name" value="Classic Zinc Finger"/>
    <property type="match status" value="2"/>
</dbReference>
<keyword evidence="2" id="KW-0479">Metal-binding</keyword>
<evidence type="ECO:0000313" key="12">
    <source>
        <dbReference type="Proteomes" id="UP000006310"/>
    </source>
</evidence>
<evidence type="ECO:0000259" key="10">
    <source>
        <dbReference type="PROSITE" id="PS50157"/>
    </source>
</evidence>
<feature type="transmembrane region" description="Helical" evidence="9">
    <location>
        <begin position="620"/>
        <end position="641"/>
    </location>
</feature>
<reference evidence="11 12" key="1">
    <citation type="journal article" date="2011" name="Proc. Natl. Acad. Sci. U.S.A.">
        <title>Evolutionary erosion of yeast sex chromosomes by mating-type switching accidents.</title>
        <authorList>
            <person name="Gordon J.L."/>
            <person name="Armisen D."/>
            <person name="Proux-Wera E."/>
            <person name="Oheigeartaigh S.S."/>
            <person name="Byrne K.P."/>
            <person name="Wolfe K.H."/>
        </authorList>
    </citation>
    <scope>NUCLEOTIDE SEQUENCE [LARGE SCALE GENOMIC DNA]</scope>
    <source>
        <strain evidence="12">ATCC MYA-139 / BCRC 22969 / CBS 8797 / CCRC 22969 / KCTC 17520 / NBRC 10181 / NCYC 3082</strain>
    </source>
</reference>
<dbReference type="HOGENOM" id="CLU_003977_0_0_1"/>
<sequence length="1053" mass="118829">MTMREPIPKKSLVIKTDKPRPNICPVCSRGFVRLEHLKRHQRSHTREKPYLCVFCGRCFARKDLVLRHQGKLHPEVLSALGPTADIKPVSLEELYAPGFVAESNVVRISGNKETLLEIPALTQPLQLLQRQRRSSFSAANESSYTKSVSVGDTSQTTSFAPVSQRESLRPTPENVGQLNVLDSADPVESQPAFLGGPTLVPTSSHTVRSMSQPMDDAVLPSKNNGLTQSYLFLSNLPSLTDLLSLDNSSAAHNATNNSGESLFIKKGALGRANLSPFEYKVNNLPPPPAFPPPDVLTTRKTPLSMFTNVRDLRDEDPLDDKWLNKFLDENSVDLANKKLNENFNEIGFYISSSSSSSVSSAQGSNHSSSASSPNGEQLEIKPNPRLRYKLSHGISDYFTQRQMHLHKHSSKGQDGDLPAIDETEGASYKTDAKIKVPLSLPCSYFTQELRSYIIEENRLSSNAFPTVDQLNEYVHLYKMYFHRFLPFIHFPSIRINNENYPLLLSFAMIGALYGYHSSHTKILLTVTNNQVKMNLERIAPTLNAPLWVIQTMLLMTFIGVFNNDLKIMKNMNTHLMTLIQLISVNKINLPLEFSVQPPSPSSPPAEQFEYFTLAQERIRLCHSLLLISNMFASLVGFQLFFHSIDLKCGVPTVHEDLFQCSSWESWSDLLREKRIVLDSKFSLIQLSNGDITYESCLVFLTGTENSVKQNGNFLTETRLPQVKLSKFTLLSLITSIHEKIYMERNNIIAKISVQTPMLPITREQLERDWFTNSRPIINTMIKNWEILHFRNGGFVEINEQTIPIIDATPAIRLILPLYLFTKIKMSVDLTYVMNRIWMKDWAMMNKTLDEVSYNWAALQDATSSSIHIVNSWISIVNMVQPLNGEDGNSQIGGYWTPITTITCMFASISVLAEYLKKLEDWAMGRDMQQGIVINSRDKELYSMAAKTLRQIQKVLLPQHDSMKSYLEFLQLQTSQHITALDDVDNEPELLYAMSPAATIEQTAAAIRKLKLSSRTLYLGVRILGDTPVWPIAMVFAHALQSRAVFNVSEGHNV</sequence>
<dbReference type="FunFam" id="3.30.160.60:FF:002343">
    <property type="entry name" value="Zinc finger protein 33A"/>
    <property type="match status" value="1"/>
</dbReference>
<keyword evidence="12" id="KW-1185">Reference proteome</keyword>
<evidence type="ECO:0000256" key="3">
    <source>
        <dbReference type="ARBA" id="ARBA00022737"/>
    </source>
</evidence>
<dbReference type="GO" id="GO:0000981">
    <property type="term" value="F:DNA-binding transcription factor activity, RNA polymerase II-specific"/>
    <property type="evidence" value="ECO:0007669"/>
    <property type="project" value="InterPro"/>
</dbReference>
<dbReference type="PROSITE" id="PS50157">
    <property type="entry name" value="ZINC_FINGER_C2H2_2"/>
    <property type="match status" value="2"/>
</dbReference>
<evidence type="ECO:0000256" key="7">
    <source>
        <dbReference type="PROSITE-ProRule" id="PRU00042"/>
    </source>
</evidence>
<keyword evidence="6" id="KW-0539">Nucleus</keyword>
<keyword evidence="4 7" id="KW-0863">Zinc-finger</keyword>
<dbReference type="PANTHER" id="PTHR40626">
    <property type="entry name" value="MIP31509P"/>
    <property type="match status" value="1"/>
</dbReference>
<dbReference type="CDD" id="cd12148">
    <property type="entry name" value="fungal_TF_MHR"/>
    <property type="match status" value="1"/>
</dbReference>
<dbReference type="EMBL" id="HE978315">
    <property type="protein sequence ID" value="CCK69096.1"/>
    <property type="molecule type" value="Genomic_DNA"/>
</dbReference>
<dbReference type="OrthoDB" id="6077919at2759"/>
<organism evidence="11 12">
    <name type="scientific">Huiozyma naganishii (strain ATCC MYA-139 / BCRC 22969 / CBS 8797 / KCTC 17520 / NBRC 10181 / NCYC 3082 / Yp74L-3)</name>
    <name type="common">Yeast</name>
    <name type="synonym">Kazachstania naganishii</name>
    <dbReference type="NCBI Taxonomy" id="1071383"/>
    <lineage>
        <taxon>Eukaryota</taxon>
        <taxon>Fungi</taxon>
        <taxon>Dikarya</taxon>
        <taxon>Ascomycota</taxon>
        <taxon>Saccharomycotina</taxon>
        <taxon>Saccharomycetes</taxon>
        <taxon>Saccharomycetales</taxon>
        <taxon>Saccharomycetaceae</taxon>
        <taxon>Huiozyma</taxon>
    </lineage>
</organism>
<dbReference type="GO" id="GO:0008270">
    <property type="term" value="F:zinc ion binding"/>
    <property type="evidence" value="ECO:0007669"/>
    <property type="project" value="UniProtKB-KW"/>
</dbReference>
<dbReference type="eggNOG" id="KOG1721">
    <property type="taxonomic scope" value="Eukaryota"/>
</dbReference>
<dbReference type="KEGG" id="kng:KNAG_0B06710"/>
<keyword evidence="9" id="KW-0812">Transmembrane</keyword>
<feature type="domain" description="C2H2-type" evidence="10">
    <location>
        <begin position="50"/>
        <end position="73"/>
    </location>
</feature>
<evidence type="ECO:0000256" key="1">
    <source>
        <dbReference type="ARBA" id="ARBA00004123"/>
    </source>
</evidence>
<dbReference type="AlphaFoldDB" id="J7S5E4"/>
<dbReference type="GeneID" id="34524746"/>
<dbReference type="PROSITE" id="PS00028">
    <property type="entry name" value="ZINC_FINGER_C2H2_1"/>
    <property type="match status" value="2"/>
</dbReference>
<proteinExistence type="predicted"/>
<name>J7S5E4_HUIN7</name>
<dbReference type="RefSeq" id="XP_022463342.1">
    <property type="nucleotide sequence ID" value="XM_022606669.1"/>
</dbReference>
<evidence type="ECO:0000313" key="11">
    <source>
        <dbReference type="EMBL" id="CCK69096.1"/>
    </source>
</evidence>
<dbReference type="Pfam" id="PF00096">
    <property type="entry name" value="zf-C2H2"/>
    <property type="match status" value="1"/>
</dbReference>
<feature type="region of interest" description="Disordered" evidence="8">
    <location>
        <begin position="144"/>
        <end position="174"/>
    </location>
</feature>
<dbReference type="STRING" id="1071383.J7S5E4"/>
<dbReference type="GO" id="GO:0000785">
    <property type="term" value="C:chromatin"/>
    <property type="evidence" value="ECO:0007669"/>
    <property type="project" value="TreeGrafter"/>
</dbReference>
<dbReference type="SUPFAM" id="SSF57667">
    <property type="entry name" value="beta-beta-alpha zinc fingers"/>
    <property type="match status" value="1"/>
</dbReference>
<evidence type="ECO:0000256" key="6">
    <source>
        <dbReference type="ARBA" id="ARBA00023242"/>
    </source>
</evidence>
<dbReference type="SMART" id="SM00355">
    <property type="entry name" value="ZnF_C2H2"/>
    <property type="match status" value="2"/>
</dbReference>
<dbReference type="Proteomes" id="UP000006310">
    <property type="component" value="Chromosome 2"/>
</dbReference>
<feature type="transmembrane region" description="Helical" evidence="9">
    <location>
        <begin position="538"/>
        <end position="561"/>
    </location>
</feature>
<evidence type="ECO:0000256" key="2">
    <source>
        <dbReference type="ARBA" id="ARBA00022723"/>
    </source>
</evidence>
<keyword evidence="9" id="KW-0472">Membrane</keyword>
<evidence type="ECO:0000256" key="9">
    <source>
        <dbReference type="SAM" id="Phobius"/>
    </source>
</evidence>
<evidence type="ECO:0000256" key="5">
    <source>
        <dbReference type="ARBA" id="ARBA00022833"/>
    </source>
</evidence>
<gene>
    <name evidence="11" type="primary">KNAG0B06710</name>
    <name evidence="11" type="ordered locus">KNAG_0B06710</name>
</gene>
<accession>J7S5E4</accession>
<dbReference type="InterPro" id="IPR013087">
    <property type="entry name" value="Znf_C2H2_type"/>
</dbReference>
<evidence type="ECO:0000256" key="8">
    <source>
        <dbReference type="SAM" id="MobiDB-lite"/>
    </source>
</evidence>
<comment type="subcellular location">
    <subcellularLocation>
        <location evidence="1">Nucleus</location>
    </subcellularLocation>
</comment>
<evidence type="ECO:0000256" key="4">
    <source>
        <dbReference type="ARBA" id="ARBA00022771"/>
    </source>
</evidence>
<dbReference type="GO" id="GO:0000978">
    <property type="term" value="F:RNA polymerase II cis-regulatory region sequence-specific DNA binding"/>
    <property type="evidence" value="ECO:0007669"/>
    <property type="project" value="InterPro"/>
</dbReference>
<feature type="region of interest" description="Disordered" evidence="8">
    <location>
        <begin position="354"/>
        <end position="383"/>
    </location>
</feature>
<keyword evidence="3" id="KW-0677">Repeat</keyword>
<keyword evidence="9" id="KW-1133">Transmembrane helix</keyword>
<reference evidence="12" key="2">
    <citation type="submission" date="2012-08" db="EMBL/GenBank/DDBJ databases">
        <title>Genome sequence of Kazachstania naganishii.</title>
        <authorList>
            <person name="Gordon J.L."/>
            <person name="Armisen D."/>
            <person name="Proux-Wera E."/>
            <person name="OhEigeartaigh S.S."/>
            <person name="Byrne K.P."/>
            <person name="Wolfe K.H."/>
        </authorList>
    </citation>
    <scope>NUCLEOTIDE SEQUENCE [LARGE SCALE GENOMIC DNA]</scope>
    <source>
        <strain evidence="12">ATCC MYA-139 / BCRC 22969 / CBS 8797 / CCRC 22969 / KCTC 17520 / NBRC 10181 / NCYC 3082</strain>
    </source>
</reference>
<feature type="domain" description="C2H2-type" evidence="10">
    <location>
        <begin position="22"/>
        <end position="49"/>
    </location>
</feature>
<dbReference type="OMA" id="KYWENLY"/>
<keyword evidence="5" id="KW-0862">Zinc</keyword>
<feature type="compositionally biased region" description="Polar residues" evidence="8">
    <location>
        <begin position="144"/>
        <end position="165"/>
    </location>
</feature>